<feature type="binding site" evidence="2">
    <location>
        <position position="62"/>
    </location>
    <ligand>
        <name>substrate</name>
    </ligand>
</feature>
<dbReference type="EC" id="3.2.1.86" evidence="5"/>
<evidence type="ECO:0000313" key="6">
    <source>
        <dbReference type="Proteomes" id="UP000255099"/>
    </source>
</evidence>
<feature type="site" description="Increases basicity of active site Tyr" evidence="4">
    <location>
        <position position="24"/>
    </location>
</feature>
<keyword evidence="3" id="KW-0479">Metal-binding</keyword>
<keyword evidence="3" id="KW-0533">Nickel</keyword>
<dbReference type="GO" id="GO:0005975">
    <property type="term" value="P:carbohydrate metabolic process"/>
    <property type="evidence" value="ECO:0007669"/>
    <property type="project" value="InterPro"/>
</dbReference>
<evidence type="ECO:0000313" key="5">
    <source>
        <dbReference type="EMBL" id="STT50980.1"/>
    </source>
</evidence>
<dbReference type="AlphaFoldDB" id="A0A377W803"/>
<keyword evidence="3" id="KW-0464">Manganese</keyword>
<dbReference type="PANTHER" id="PTHR32092:SF5">
    <property type="entry name" value="6-PHOSPHO-BETA-GLUCOSIDASE"/>
    <property type="match status" value="1"/>
</dbReference>
<evidence type="ECO:0000256" key="1">
    <source>
        <dbReference type="ARBA" id="ARBA00023027"/>
    </source>
</evidence>
<reference evidence="5 6" key="1">
    <citation type="submission" date="2018-06" db="EMBL/GenBank/DDBJ databases">
        <authorList>
            <consortium name="Pathogen Informatics"/>
            <person name="Doyle S."/>
        </authorList>
    </citation>
    <scope>NUCLEOTIDE SEQUENCE [LARGE SCALE GENOMIC DNA]</scope>
    <source>
        <strain evidence="5 6">NCTC9637</strain>
    </source>
</reference>
<dbReference type="PANTHER" id="PTHR32092">
    <property type="entry name" value="6-PHOSPHO-BETA-GLUCOSIDASE-RELATED"/>
    <property type="match status" value="1"/>
</dbReference>
<keyword evidence="3" id="KW-0170">Cobalt</keyword>
<dbReference type="PROSITE" id="PS01324">
    <property type="entry name" value="GLYCOSYL_HYDROL_F4"/>
    <property type="match status" value="1"/>
</dbReference>
<dbReference type="PRINTS" id="PR00732">
    <property type="entry name" value="GLHYDRLASE4"/>
</dbReference>
<proteinExistence type="predicted"/>
<name>A0A377W803_KLEPN</name>
<dbReference type="SUPFAM" id="SSF51735">
    <property type="entry name" value="NAD(P)-binding Rossmann-fold domains"/>
    <property type="match status" value="1"/>
</dbReference>
<dbReference type="Pfam" id="PF02056">
    <property type="entry name" value="Glyco_hydro_4"/>
    <property type="match status" value="1"/>
</dbReference>
<dbReference type="InterPro" id="IPR053715">
    <property type="entry name" value="GH4_Enzyme_sf"/>
</dbReference>
<keyword evidence="5" id="KW-0326">Glycosidase</keyword>
<evidence type="ECO:0000256" key="4">
    <source>
        <dbReference type="PIRSR" id="PIRSR601088-4"/>
    </source>
</evidence>
<accession>A0A377W803</accession>
<feature type="binding site" evidence="3">
    <location>
        <position position="83"/>
    </location>
    <ligand>
        <name>Mn(2+)</name>
        <dbReference type="ChEBI" id="CHEBI:29035"/>
    </ligand>
</feature>
<dbReference type="EMBL" id="UGLB01000003">
    <property type="protein sequence ID" value="STT50980.1"/>
    <property type="molecule type" value="Genomic_DNA"/>
</dbReference>
<keyword evidence="3" id="KW-0408">Iron</keyword>
<dbReference type="GO" id="GO:0008706">
    <property type="term" value="F:6-phospho-beta-glucosidase activity"/>
    <property type="evidence" value="ECO:0007669"/>
    <property type="project" value="UniProtKB-EC"/>
</dbReference>
<dbReference type="InterPro" id="IPR036291">
    <property type="entry name" value="NAD(P)-bd_dom_sf"/>
</dbReference>
<sequence>MSDSWAARAADERLGLKYHLLGQETTGVGGFAKALRTIPVILEVARKVEQLAPEAFILNFTNPAGIVTEAVSRYSKAKIIGLCNVPINMQHMIVGMLGAQESRSETALCRAQPYGLGCIRCYRGVRMSPAR</sequence>
<dbReference type="Gene3D" id="3.90.1820.10">
    <property type="entry name" value="AglA-like glucosidase"/>
    <property type="match status" value="1"/>
</dbReference>
<dbReference type="Proteomes" id="UP000255099">
    <property type="component" value="Unassembled WGS sequence"/>
</dbReference>
<dbReference type="InterPro" id="IPR001088">
    <property type="entry name" value="Glyco_hydro_4"/>
</dbReference>
<keyword evidence="5" id="KW-0378">Hydrolase</keyword>
<keyword evidence="1" id="KW-0520">NAD</keyword>
<gene>
    <name evidence="5" type="primary">chbF_4</name>
    <name evidence="5" type="ORF">NCTC9637_05993</name>
</gene>
<protein>
    <submittedName>
        <fullName evidence="5">6-phospho-beta-glucosidase</fullName>
        <ecNumber evidence="5">3.2.1.86</ecNumber>
    </submittedName>
</protein>
<feature type="binding site" evidence="2">
    <location>
        <position position="8"/>
    </location>
    <ligand>
        <name>substrate</name>
    </ligand>
</feature>
<dbReference type="GO" id="GO:0046872">
    <property type="term" value="F:metal ion binding"/>
    <property type="evidence" value="ECO:0007669"/>
    <property type="project" value="UniProtKB-KW"/>
</dbReference>
<evidence type="ECO:0000256" key="3">
    <source>
        <dbReference type="PIRSR" id="PIRSR601088-3"/>
    </source>
</evidence>
<evidence type="ECO:0000256" key="2">
    <source>
        <dbReference type="PIRSR" id="PIRSR601088-2"/>
    </source>
</evidence>
<dbReference type="InterPro" id="IPR019802">
    <property type="entry name" value="GlycHydrolase_4_CS"/>
</dbReference>
<organism evidence="5 6">
    <name type="scientific">Klebsiella pneumoniae</name>
    <dbReference type="NCBI Taxonomy" id="573"/>
    <lineage>
        <taxon>Bacteria</taxon>
        <taxon>Pseudomonadati</taxon>
        <taxon>Pseudomonadota</taxon>
        <taxon>Gammaproteobacteria</taxon>
        <taxon>Enterobacterales</taxon>
        <taxon>Enterobacteriaceae</taxon>
        <taxon>Klebsiella/Raoultella group</taxon>
        <taxon>Klebsiella</taxon>
        <taxon>Klebsiella pneumoniae complex</taxon>
    </lineage>
</organism>